<dbReference type="OrthoDB" id="2049322at2"/>
<dbReference type="AlphaFoldDB" id="A0A1I7I2E2"/>
<evidence type="ECO:0000313" key="3">
    <source>
        <dbReference type="EMBL" id="SFU67129.1"/>
    </source>
</evidence>
<dbReference type="PROSITE" id="PS51257">
    <property type="entry name" value="PROKAR_LIPOPROTEIN"/>
    <property type="match status" value="1"/>
</dbReference>
<gene>
    <name evidence="3" type="ORF">SAMN05216508_1305</name>
</gene>
<dbReference type="EMBL" id="FPBT01000030">
    <property type="protein sequence ID" value="SFU67129.1"/>
    <property type="molecule type" value="Genomic_DNA"/>
</dbReference>
<proteinExistence type="predicted"/>
<feature type="signal peptide" evidence="2">
    <location>
        <begin position="1"/>
        <end position="25"/>
    </location>
</feature>
<keyword evidence="4" id="KW-1185">Reference proteome</keyword>
<dbReference type="Proteomes" id="UP000198817">
    <property type="component" value="Unassembled WGS sequence"/>
</dbReference>
<dbReference type="STRING" id="155865.SAMN05216515_13318"/>
<protein>
    <submittedName>
        <fullName evidence="3">Uncharacterized protein</fullName>
    </submittedName>
</protein>
<dbReference type="SUPFAM" id="SSF82171">
    <property type="entry name" value="DPP6 N-terminal domain-like"/>
    <property type="match status" value="1"/>
</dbReference>
<evidence type="ECO:0000256" key="1">
    <source>
        <dbReference type="SAM" id="MobiDB-lite"/>
    </source>
</evidence>
<evidence type="ECO:0000256" key="2">
    <source>
        <dbReference type="SAM" id="SignalP"/>
    </source>
</evidence>
<feature type="region of interest" description="Disordered" evidence="1">
    <location>
        <begin position="28"/>
        <end position="48"/>
    </location>
</feature>
<keyword evidence="2" id="KW-0732">Signal</keyword>
<feature type="chain" id="PRO_5011516605" evidence="2">
    <location>
        <begin position="26"/>
        <end position="336"/>
    </location>
</feature>
<name>A0A1I7I2E2_9FIRM</name>
<reference evidence="3 4" key="1">
    <citation type="submission" date="2016-10" db="EMBL/GenBank/DDBJ databases">
        <authorList>
            <person name="de Groot N.N."/>
        </authorList>
    </citation>
    <scope>NUCLEOTIDE SEQUENCE [LARGE SCALE GENOMIC DNA]</scope>
    <source>
        <strain evidence="3 4">KHGC13</strain>
    </source>
</reference>
<organism evidence="3 4">
    <name type="scientific">Eubacterium pyruvativorans</name>
    <dbReference type="NCBI Taxonomy" id="155865"/>
    <lineage>
        <taxon>Bacteria</taxon>
        <taxon>Bacillati</taxon>
        <taxon>Bacillota</taxon>
        <taxon>Clostridia</taxon>
        <taxon>Eubacteriales</taxon>
        <taxon>Eubacteriaceae</taxon>
        <taxon>Eubacterium</taxon>
    </lineage>
</organism>
<accession>A0A1I7I2E2</accession>
<dbReference type="RefSeq" id="WP_090471968.1">
    <property type="nucleotide sequence ID" value="NZ_FOWF01000033.1"/>
</dbReference>
<sequence length="336" mass="37098">MKKIGRKVLILALAAAVLVGMTACGGTEKKKEEKKPVKKTEQKKDDAIKTGTHETMVGTTSLKSEQIVIEPALTVKSSFDLGIAAKGSTVYTLTDGKVRQYTWKDSKMTDGKDVQLEKEYKTIELTGDGLLRLSKFMGPYIGLKNGKPAFSYDDLDYVAVHPSGKWGINYFTDGAKVTKVTFSGSTVNQKAFPFRGVHTVRRVNIDKKYIYVCGTDKDSLVFVYIYNFQGKLVKKLKDSDGSGLGSPTFMASTKKGFIALDGNMRTFDMWDKTGKWAGSAKASDLFGVDYPWISGAKLMPDGSLMVIMSQKRPEDKNKKSDQKTIEALVYKVTGFQ</sequence>
<evidence type="ECO:0000313" key="4">
    <source>
        <dbReference type="Proteomes" id="UP000198817"/>
    </source>
</evidence>